<comment type="caution">
    <text evidence="11">The sequence shown here is derived from an EMBL/GenBank/DDBJ whole genome shotgun (WGS) entry which is preliminary data.</text>
</comment>
<proteinExistence type="inferred from homology"/>
<comment type="pathway">
    <text evidence="2">Cofactor biosynthesis; tetrahydrofolate biosynthesis; 2-amino-4-hydroxy-6-hydroxymethyl-7,8-dihydropteridine diphosphate from 7,8-dihydroneopterin triphosphate: step 4/4.</text>
</comment>
<dbReference type="GO" id="GO:0003848">
    <property type="term" value="F:2-amino-4-hydroxy-6-hydroxymethyldihydropteridine diphosphokinase activity"/>
    <property type="evidence" value="ECO:0007669"/>
    <property type="project" value="UniProtKB-EC"/>
</dbReference>
<dbReference type="Pfam" id="PF01288">
    <property type="entry name" value="HPPK"/>
    <property type="match status" value="1"/>
</dbReference>
<evidence type="ECO:0000256" key="4">
    <source>
        <dbReference type="ARBA" id="ARBA00022679"/>
    </source>
</evidence>
<evidence type="ECO:0000313" key="12">
    <source>
        <dbReference type="Proteomes" id="UP000215413"/>
    </source>
</evidence>
<organism evidence="11 12">
    <name type="scientific">Finegoldia magna</name>
    <name type="common">Peptostreptococcus magnus</name>
    <dbReference type="NCBI Taxonomy" id="1260"/>
    <lineage>
        <taxon>Bacteria</taxon>
        <taxon>Bacillati</taxon>
        <taxon>Bacillota</taxon>
        <taxon>Tissierellia</taxon>
        <taxon>Tissierellales</taxon>
        <taxon>Peptoniphilaceae</taxon>
        <taxon>Finegoldia</taxon>
    </lineage>
</organism>
<evidence type="ECO:0000256" key="5">
    <source>
        <dbReference type="ARBA" id="ARBA00022741"/>
    </source>
</evidence>
<dbReference type="RefSeq" id="WP_094205780.1">
    <property type="nucleotide sequence ID" value="NZ_JBNHBF010000007.1"/>
</dbReference>
<keyword evidence="7" id="KW-0067">ATP-binding</keyword>
<name>A0A233V5L6_FINMA</name>
<evidence type="ECO:0000256" key="1">
    <source>
        <dbReference type="ARBA" id="ARBA00000198"/>
    </source>
</evidence>
<dbReference type="InterPro" id="IPR006157">
    <property type="entry name" value="FolB_dom"/>
</dbReference>
<dbReference type="NCBIfam" id="TIGR01498">
    <property type="entry name" value="folK"/>
    <property type="match status" value="1"/>
</dbReference>
<dbReference type="Proteomes" id="UP000215413">
    <property type="component" value="Unassembled WGS sequence"/>
</dbReference>
<dbReference type="InterPro" id="IPR000550">
    <property type="entry name" value="Hppk"/>
</dbReference>
<dbReference type="GO" id="GO:0046656">
    <property type="term" value="P:folic acid biosynthetic process"/>
    <property type="evidence" value="ECO:0007669"/>
    <property type="project" value="UniProtKB-UniRule"/>
</dbReference>
<dbReference type="CDD" id="cd00534">
    <property type="entry name" value="DHNA_DHNTPE"/>
    <property type="match status" value="1"/>
</dbReference>
<dbReference type="SUPFAM" id="SSF55083">
    <property type="entry name" value="6-hydroxymethyl-7,8-dihydropterin pyrophosphokinase, HPPK"/>
    <property type="match status" value="1"/>
</dbReference>
<dbReference type="SUPFAM" id="SSF55620">
    <property type="entry name" value="Tetrahydrobiopterin biosynthesis enzymes-like"/>
    <property type="match status" value="1"/>
</dbReference>
<dbReference type="InterPro" id="IPR006156">
    <property type="entry name" value="Dihydroneopterin_aldolase"/>
</dbReference>
<dbReference type="Pfam" id="PF02152">
    <property type="entry name" value="FolB"/>
    <property type="match status" value="1"/>
</dbReference>
<dbReference type="Gene3D" id="3.30.70.560">
    <property type="entry name" value="7,8-Dihydro-6-hydroxymethylpterin-pyrophosphokinase HPPK"/>
    <property type="match status" value="1"/>
</dbReference>
<feature type="domain" description="7,8-dihydro-6-hydroxymethylpterin-pyrophosphokinase" evidence="10">
    <location>
        <begin position="206"/>
        <end position="217"/>
    </location>
</feature>
<dbReference type="EC" id="4.1.2.25" evidence="9"/>
<dbReference type="UniPathway" id="UPA00077">
    <property type="reaction ID" value="UER00154"/>
</dbReference>
<comment type="pathway">
    <text evidence="9">Cofactor biosynthesis; tetrahydrofolate biosynthesis; 2-amino-4-hydroxy-6-hydroxymethyl-7,8-dihydropteridine diphosphate from 7,8-dihydroneopterin triphosphate: step 3/4.</text>
</comment>
<dbReference type="PANTHER" id="PTHR43071">
    <property type="entry name" value="2-AMINO-4-HYDROXY-6-HYDROXYMETHYLDIHYDROPTERIDINE PYROPHOSPHOKINASE"/>
    <property type="match status" value="1"/>
</dbReference>
<evidence type="ECO:0000256" key="2">
    <source>
        <dbReference type="ARBA" id="ARBA00005051"/>
    </source>
</evidence>
<dbReference type="CDD" id="cd00483">
    <property type="entry name" value="HPPK"/>
    <property type="match status" value="1"/>
</dbReference>
<dbReference type="InterPro" id="IPR043133">
    <property type="entry name" value="GTP-CH-I_C/QueF"/>
</dbReference>
<reference evidence="12" key="1">
    <citation type="submission" date="2017-04" db="EMBL/GenBank/DDBJ databases">
        <title>Finegoldia magna isolated from orthopedic joint implant-associated infections.</title>
        <authorList>
            <person name="Bjorklund S."/>
            <person name="Bruggemann H."/>
            <person name="Jensen A."/>
            <person name="Hellmark B."/>
            <person name="Soderquist B."/>
        </authorList>
    </citation>
    <scope>NUCLEOTIDE SEQUENCE [LARGE SCALE GENOMIC DNA]</scope>
    <source>
        <strain evidence="12">CCUG 54800</strain>
    </source>
</reference>
<dbReference type="EC" id="2.7.6.3" evidence="9"/>
<dbReference type="GO" id="GO:0004150">
    <property type="term" value="F:dihydroneopterin aldolase activity"/>
    <property type="evidence" value="ECO:0007669"/>
    <property type="project" value="UniProtKB-UniRule"/>
</dbReference>
<evidence type="ECO:0000256" key="7">
    <source>
        <dbReference type="ARBA" id="ARBA00022840"/>
    </source>
</evidence>
<dbReference type="PROSITE" id="PS00794">
    <property type="entry name" value="HPPK"/>
    <property type="match status" value="1"/>
</dbReference>
<keyword evidence="5" id="KW-0547">Nucleotide-binding</keyword>
<comment type="similarity">
    <text evidence="9">Belongs to the DHNA family.</text>
</comment>
<dbReference type="EMBL" id="NDYC01000019">
    <property type="protein sequence ID" value="OXZ27672.1"/>
    <property type="molecule type" value="Genomic_DNA"/>
</dbReference>
<evidence type="ECO:0000256" key="8">
    <source>
        <dbReference type="ARBA" id="ARBA00022909"/>
    </source>
</evidence>
<dbReference type="AlphaFoldDB" id="A0A233V5L6"/>
<evidence type="ECO:0000256" key="3">
    <source>
        <dbReference type="ARBA" id="ARBA00009640"/>
    </source>
</evidence>
<dbReference type="GO" id="GO:0046654">
    <property type="term" value="P:tetrahydrofolate biosynthetic process"/>
    <property type="evidence" value="ECO:0007669"/>
    <property type="project" value="UniProtKB-UniRule"/>
</dbReference>
<dbReference type="GO" id="GO:0005524">
    <property type="term" value="F:ATP binding"/>
    <property type="evidence" value="ECO:0007669"/>
    <property type="project" value="UniProtKB-KW"/>
</dbReference>
<evidence type="ECO:0000259" key="10">
    <source>
        <dbReference type="PROSITE" id="PS00794"/>
    </source>
</evidence>
<keyword evidence="9" id="KW-0456">Lyase</keyword>
<evidence type="ECO:0000256" key="9">
    <source>
        <dbReference type="RuleBase" id="RU362079"/>
    </source>
</evidence>
<accession>A0A233V5L6</accession>
<keyword evidence="8 9" id="KW-0289">Folate biosynthesis</keyword>
<dbReference type="PANTHER" id="PTHR43071:SF1">
    <property type="entry name" value="2-AMINO-4-HYDROXY-6-HYDROXYMETHYLDIHYDROPTERIDINE PYROPHOSPHOKINASE"/>
    <property type="match status" value="1"/>
</dbReference>
<evidence type="ECO:0000256" key="6">
    <source>
        <dbReference type="ARBA" id="ARBA00022777"/>
    </source>
</evidence>
<dbReference type="InterPro" id="IPR035907">
    <property type="entry name" value="Hppk_sf"/>
</dbReference>
<dbReference type="Gene3D" id="3.30.1130.10">
    <property type="match status" value="1"/>
</dbReference>
<dbReference type="NCBIfam" id="TIGR00526">
    <property type="entry name" value="folB_dom"/>
    <property type="match status" value="1"/>
</dbReference>
<dbReference type="GO" id="GO:0016301">
    <property type="term" value="F:kinase activity"/>
    <property type="evidence" value="ECO:0007669"/>
    <property type="project" value="UniProtKB-KW"/>
</dbReference>
<comment type="function">
    <text evidence="9">Catalyzes the conversion of 7,8-dihydroneopterin to 6-hydroxymethyl-7,8-dihydropterin.</text>
</comment>
<sequence>MDYLLVKDLEIYANHGVFQSEKELGQKFLVTLKMGYNMKKGATSNNLEDSIHYGVLSKEIYDYFRSESIDLIETVAYKLIEFIYEKYKIVQELTVEIKKPWAPINLPLDTVKVTINRKKRRYFLGIGSNIGDKQEYVNSAIDRLKNTNSIELKNVSEMYTTKAWGKTDQEDFLNCAVEIESYEEPEDLLKITQQIELDLGRERHEKWGPRTIDIDILFCDDEIIYNDDLKIPHPYVQDRKFVLEPLNDFAEFLIHPVLNKTLKQLLNELESK</sequence>
<comment type="catalytic activity">
    <reaction evidence="9">
        <text>7,8-dihydroneopterin = 6-hydroxymethyl-7,8-dihydropterin + glycolaldehyde</text>
        <dbReference type="Rhea" id="RHEA:10540"/>
        <dbReference type="ChEBI" id="CHEBI:17001"/>
        <dbReference type="ChEBI" id="CHEBI:17071"/>
        <dbReference type="ChEBI" id="CHEBI:44841"/>
        <dbReference type="EC" id="4.1.2.25"/>
    </reaction>
</comment>
<dbReference type="NCBIfam" id="TIGR00525">
    <property type="entry name" value="folB"/>
    <property type="match status" value="1"/>
</dbReference>
<dbReference type="SMART" id="SM00905">
    <property type="entry name" value="FolB"/>
    <property type="match status" value="1"/>
</dbReference>
<comment type="catalytic activity">
    <reaction evidence="1">
        <text>6-hydroxymethyl-7,8-dihydropterin + ATP = (7,8-dihydropterin-6-yl)methyl diphosphate + AMP + H(+)</text>
        <dbReference type="Rhea" id="RHEA:11412"/>
        <dbReference type="ChEBI" id="CHEBI:15378"/>
        <dbReference type="ChEBI" id="CHEBI:30616"/>
        <dbReference type="ChEBI" id="CHEBI:44841"/>
        <dbReference type="ChEBI" id="CHEBI:72950"/>
        <dbReference type="ChEBI" id="CHEBI:456215"/>
        <dbReference type="EC" id="2.7.6.3"/>
    </reaction>
</comment>
<keyword evidence="6 11" id="KW-0418">Kinase</keyword>
<evidence type="ECO:0000313" key="11">
    <source>
        <dbReference type="EMBL" id="OXZ27672.1"/>
    </source>
</evidence>
<comment type="similarity">
    <text evidence="3">In the N-terminal section; belongs to the DHNA family.</text>
</comment>
<protein>
    <recommendedName>
        <fullName evidence="9">Bifunctional folate synthesis protein</fullName>
    </recommendedName>
    <domain>
        <recommendedName>
            <fullName evidence="9">Dihydroneopterin aldolase</fullName>
            <shortName evidence="9">DHNA</shortName>
            <ecNumber evidence="9">4.1.2.25</ecNumber>
        </recommendedName>
        <alternativeName>
            <fullName evidence="9">7,8-dihydroneopterin aldolase</fullName>
        </alternativeName>
    </domain>
    <domain>
        <recommendedName>
            <fullName evidence="9">2-amino-4-hydroxy-6-hydroxymethyldihydropteridine pyrophosphokinase</fullName>
            <ecNumber evidence="9">2.7.6.3</ecNumber>
        </recommendedName>
        <alternativeName>
            <fullName evidence="9">6-hydroxymethyl-7,8-dihydropterin pyrophosphokinase</fullName>
            <shortName evidence="9">PPPK</shortName>
        </alternativeName>
        <alternativeName>
            <fullName evidence="9">7,8-dihydro-6-hydroxymethylpterin pyrophosphokinase</fullName>
            <shortName evidence="9">HPPK</shortName>
        </alternativeName>
    </domain>
</protein>
<gene>
    <name evidence="11" type="ORF">B9N49_04915</name>
</gene>
<keyword evidence="4" id="KW-0808">Transferase</keyword>